<dbReference type="SUPFAM" id="SSF159238">
    <property type="entry name" value="SO1590-like"/>
    <property type="match status" value="1"/>
</dbReference>
<sequence length="139" mass="14786">MTTNPLQNPTRCASGRFAVQMTSLPLREDAAAGHLGRLQLDKQFSGDLQASGRGEMLTAGTVEVGSAGYVAIEQISGTLHGRRGSFVFQHSGQMNRGAPSLSITVVPDSGTDELVGLAGTFSIDIVDGQHFYRFDYVLP</sequence>
<dbReference type="Gene3D" id="2.40.350.10">
    <property type="entry name" value="SO1590-like"/>
    <property type="match status" value="1"/>
</dbReference>
<dbReference type="RefSeq" id="WP_173130776.1">
    <property type="nucleotide sequence ID" value="NZ_JABRWJ010000009.1"/>
</dbReference>
<dbReference type="Pfam" id="PF11528">
    <property type="entry name" value="DUF3224"/>
    <property type="match status" value="1"/>
</dbReference>
<gene>
    <name evidence="1" type="ORF">HLB44_27960</name>
</gene>
<dbReference type="EMBL" id="JABRWJ010000009">
    <property type="protein sequence ID" value="NRF70846.1"/>
    <property type="molecule type" value="Genomic_DNA"/>
</dbReference>
<dbReference type="Proteomes" id="UP000737171">
    <property type="component" value="Unassembled WGS sequence"/>
</dbReference>
<dbReference type="InterPro" id="IPR021607">
    <property type="entry name" value="DUF3224"/>
</dbReference>
<keyword evidence="2" id="KW-1185">Reference proteome</keyword>
<proteinExistence type="predicted"/>
<evidence type="ECO:0000313" key="2">
    <source>
        <dbReference type="Proteomes" id="UP000737171"/>
    </source>
</evidence>
<reference evidence="1 2" key="1">
    <citation type="submission" date="2020-05" db="EMBL/GenBank/DDBJ databases">
        <title>Aquincola sp. isolate from soil.</title>
        <authorList>
            <person name="Han J."/>
            <person name="Kim D.-U."/>
        </authorList>
    </citation>
    <scope>NUCLEOTIDE SEQUENCE [LARGE SCALE GENOMIC DNA]</scope>
    <source>
        <strain evidence="1 2">S2</strain>
    </source>
</reference>
<evidence type="ECO:0000313" key="1">
    <source>
        <dbReference type="EMBL" id="NRF70846.1"/>
    </source>
</evidence>
<dbReference type="InterPro" id="IPR023159">
    <property type="entry name" value="SO1590-like_sf"/>
</dbReference>
<protein>
    <submittedName>
        <fullName evidence="1">DUF3224 domain-containing protein</fullName>
    </submittedName>
</protein>
<organism evidence="1 2">
    <name type="scientific">Pseudaquabacterium terrae</name>
    <dbReference type="NCBI Taxonomy" id="2732868"/>
    <lineage>
        <taxon>Bacteria</taxon>
        <taxon>Pseudomonadati</taxon>
        <taxon>Pseudomonadota</taxon>
        <taxon>Betaproteobacteria</taxon>
        <taxon>Burkholderiales</taxon>
        <taxon>Sphaerotilaceae</taxon>
        <taxon>Pseudaquabacterium</taxon>
    </lineage>
</organism>
<accession>A0ABX2EQB8</accession>
<name>A0ABX2EQB8_9BURK</name>
<comment type="caution">
    <text evidence="1">The sequence shown here is derived from an EMBL/GenBank/DDBJ whole genome shotgun (WGS) entry which is preliminary data.</text>
</comment>